<sequence length="50" mass="6035">MAIFFVDMFIRPFARIYQKMPMVTFAILCVLYGLVAYAIWRSLSKEEKYY</sequence>
<reference evidence="2" key="1">
    <citation type="submission" date="2021-02" db="EMBL/GenBank/DDBJ databases">
        <title>Genome-Resolved Metagenomics of a Microbial Community Performing Photosynthetic Biological Nutrient Removal.</title>
        <authorList>
            <person name="Mcdaniel E.A."/>
        </authorList>
    </citation>
    <scope>NUCLEOTIDE SEQUENCE</scope>
    <source>
        <strain evidence="2">UWPOB_OBS1</strain>
    </source>
</reference>
<name>A0A8J7PIB6_9BACT</name>
<keyword evidence="1" id="KW-0472">Membrane</keyword>
<dbReference type="AlphaFoldDB" id="A0A8J7PIB6"/>
<evidence type="ECO:0000313" key="2">
    <source>
        <dbReference type="EMBL" id="MBN8662498.1"/>
    </source>
</evidence>
<dbReference type="EMBL" id="JAFLCK010000040">
    <property type="protein sequence ID" value="MBN8662498.1"/>
    <property type="molecule type" value="Genomic_DNA"/>
</dbReference>
<organism evidence="2 3">
    <name type="scientific">Candidatus Obscuribacter phosphatis</name>
    <dbReference type="NCBI Taxonomy" id="1906157"/>
    <lineage>
        <taxon>Bacteria</taxon>
        <taxon>Bacillati</taxon>
        <taxon>Candidatus Melainabacteria</taxon>
        <taxon>Candidatus Obscuribacterales</taxon>
        <taxon>Candidatus Obscuribacteraceae</taxon>
        <taxon>Candidatus Obscuribacter</taxon>
    </lineage>
</organism>
<comment type="caution">
    <text evidence="2">The sequence shown here is derived from an EMBL/GenBank/DDBJ whole genome shotgun (WGS) entry which is preliminary data.</text>
</comment>
<protein>
    <submittedName>
        <fullName evidence="2">Uncharacterized protein</fullName>
    </submittedName>
</protein>
<evidence type="ECO:0000313" key="3">
    <source>
        <dbReference type="Proteomes" id="UP000664277"/>
    </source>
</evidence>
<gene>
    <name evidence="2" type="ORF">J0M35_19175</name>
</gene>
<dbReference type="Proteomes" id="UP000664277">
    <property type="component" value="Unassembled WGS sequence"/>
</dbReference>
<feature type="transmembrane region" description="Helical" evidence="1">
    <location>
        <begin position="20"/>
        <end position="40"/>
    </location>
</feature>
<accession>A0A8J7PIB6</accession>
<keyword evidence="1" id="KW-0812">Transmembrane</keyword>
<keyword evidence="1" id="KW-1133">Transmembrane helix</keyword>
<evidence type="ECO:0000256" key="1">
    <source>
        <dbReference type="SAM" id="Phobius"/>
    </source>
</evidence>
<proteinExistence type="predicted"/>